<dbReference type="Gene3D" id="1.20.1560.10">
    <property type="entry name" value="ABC transporter type 1, transmembrane domain"/>
    <property type="match status" value="1"/>
</dbReference>
<feature type="transmembrane region" description="Helical" evidence="9">
    <location>
        <begin position="17"/>
        <end position="36"/>
    </location>
</feature>
<dbReference type="InterPro" id="IPR003439">
    <property type="entry name" value="ABC_transporter-like_ATP-bd"/>
</dbReference>
<dbReference type="PANTHER" id="PTHR43394">
    <property type="entry name" value="ATP-DEPENDENT PERMEASE MDL1, MITOCHONDRIAL"/>
    <property type="match status" value="1"/>
</dbReference>
<organism evidence="12 13">
    <name type="scientific">Alicyclobacillus cellulosilyticus</name>
    <dbReference type="NCBI Taxonomy" id="1003997"/>
    <lineage>
        <taxon>Bacteria</taxon>
        <taxon>Bacillati</taxon>
        <taxon>Bacillota</taxon>
        <taxon>Bacilli</taxon>
        <taxon>Bacillales</taxon>
        <taxon>Alicyclobacillaceae</taxon>
        <taxon>Alicyclobacillus</taxon>
    </lineage>
</organism>
<evidence type="ECO:0000256" key="7">
    <source>
        <dbReference type="ARBA" id="ARBA00022989"/>
    </source>
</evidence>
<evidence type="ECO:0000256" key="3">
    <source>
        <dbReference type="ARBA" id="ARBA00022475"/>
    </source>
</evidence>
<sequence>MFDVLRKLGWFFRAYRWQYTIALSLLFLLNFVEVVPPKLVGYAIDEMSQGLLTKGRLSLILWVYGLLILVSYGFGFTWMYYLYGGANALQRTLRSRLLAHFLRQTAPFFEHHRTGDLMARATNDLNAVSQTAGFGMLTLIDSTTWSATLLVTMGVFISWKLTAVSLLPLPVIALLVTRYGKLVHERFTKAQDAFGAMNDRVLETIAGIRVIRAFVQERHEERRFAAQMEDVFQKNLAVARVDSLFEPTIKGLVGLSYLMGLGYGAYLVFAGEITLGELTSFNVYLGMLIWPMLAIGELINIMQRGNASLDRVNETLAETPAVQDAPDPIDVAVPVVVEFRNYSFRYPTAAADSLCGISLRICRGQTLGVVGRTGSGKSTLIKQLLREYPPGHAGGLLINGVPIERIPLARVRGWLGYVPQDALLFSRSIRDNVRFGRPEATDEEVLAALAQAGFLSDLALMPDGLDTLVGERGVSLSGGQKQRIALARALLADPEILLLDDAMSAVDARTEAHILHAVRQARRGRTTVIASHRMAAVEHADWIVVLDAGRIVEEGTHADLMDRGGWYRAQYVRQQLEAASSAAEGGEGA</sequence>
<dbReference type="AlphaFoldDB" id="A0A917NHZ3"/>
<dbReference type="SUPFAM" id="SSF52540">
    <property type="entry name" value="P-loop containing nucleoside triphosphate hydrolases"/>
    <property type="match status" value="1"/>
</dbReference>
<protein>
    <submittedName>
        <fullName evidence="12">Multidrug resistance ABC transporter ATP-binding/permease protein YheI</fullName>
    </submittedName>
</protein>
<dbReference type="Gene3D" id="3.40.50.300">
    <property type="entry name" value="P-loop containing nucleotide triphosphate hydrolases"/>
    <property type="match status" value="1"/>
</dbReference>
<feature type="domain" description="ABC transporter" evidence="10">
    <location>
        <begin position="337"/>
        <end position="573"/>
    </location>
</feature>
<evidence type="ECO:0000259" key="11">
    <source>
        <dbReference type="PROSITE" id="PS50929"/>
    </source>
</evidence>
<evidence type="ECO:0000259" key="10">
    <source>
        <dbReference type="PROSITE" id="PS50893"/>
    </source>
</evidence>
<proteinExistence type="predicted"/>
<evidence type="ECO:0000256" key="5">
    <source>
        <dbReference type="ARBA" id="ARBA00022741"/>
    </source>
</evidence>
<dbReference type="EMBL" id="BMOY01000006">
    <property type="protein sequence ID" value="GGI99388.1"/>
    <property type="molecule type" value="Genomic_DNA"/>
</dbReference>
<dbReference type="InterPro" id="IPR036640">
    <property type="entry name" value="ABC1_TM_sf"/>
</dbReference>
<evidence type="ECO:0000256" key="6">
    <source>
        <dbReference type="ARBA" id="ARBA00022840"/>
    </source>
</evidence>
<dbReference type="InterPro" id="IPR011527">
    <property type="entry name" value="ABC1_TM_dom"/>
</dbReference>
<name>A0A917NHZ3_9BACL</name>
<gene>
    <name evidence="12" type="primary">yheI</name>
    <name evidence="12" type="ORF">GCM10010885_05920</name>
</gene>
<reference evidence="12" key="2">
    <citation type="submission" date="2020-09" db="EMBL/GenBank/DDBJ databases">
        <authorList>
            <person name="Sun Q."/>
            <person name="Ohkuma M."/>
        </authorList>
    </citation>
    <scope>NUCLEOTIDE SEQUENCE</scope>
    <source>
        <strain evidence="12">JCM 18487</strain>
    </source>
</reference>
<keyword evidence="4 9" id="KW-0812">Transmembrane</keyword>
<dbReference type="InterPro" id="IPR003593">
    <property type="entry name" value="AAA+_ATPase"/>
</dbReference>
<dbReference type="CDD" id="cd18541">
    <property type="entry name" value="ABC_6TM_TmrB_like"/>
    <property type="match status" value="1"/>
</dbReference>
<keyword evidence="2" id="KW-0813">Transport</keyword>
<dbReference type="Pfam" id="PF00005">
    <property type="entry name" value="ABC_tran"/>
    <property type="match status" value="1"/>
</dbReference>
<keyword evidence="7 9" id="KW-1133">Transmembrane helix</keyword>
<evidence type="ECO:0000256" key="9">
    <source>
        <dbReference type="SAM" id="Phobius"/>
    </source>
</evidence>
<reference evidence="12" key="1">
    <citation type="journal article" date="2014" name="Int. J. Syst. Evol. Microbiol.">
        <title>Complete genome sequence of Corynebacterium casei LMG S-19264T (=DSM 44701T), isolated from a smear-ripened cheese.</title>
        <authorList>
            <consortium name="US DOE Joint Genome Institute (JGI-PGF)"/>
            <person name="Walter F."/>
            <person name="Albersmeier A."/>
            <person name="Kalinowski J."/>
            <person name="Ruckert C."/>
        </authorList>
    </citation>
    <scope>NUCLEOTIDE SEQUENCE</scope>
    <source>
        <strain evidence="12">JCM 18487</strain>
    </source>
</reference>
<evidence type="ECO:0000313" key="13">
    <source>
        <dbReference type="Proteomes" id="UP000637695"/>
    </source>
</evidence>
<comment type="subcellular location">
    <subcellularLocation>
        <location evidence="1">Cell membrane</location>
        <topology evidence="1">Multi-pass membrane protein</topology>
    </subcellularLocation>
</comment>
<dbReference type="InterPro" id="IPR017871">
    <property type="entry name" value="ABC_transporter-like_CS"/>
</dbReference>
<dbReference type="GO" id="GO:0015421">
    <property type="term" value="F:ABC-type oligopeptide transporter activity"/>
    <property type="evidence" value="ECO:0007669"/>
    <property type="project" value="TreeGrafter"/>
</dbReference>
<dbReference type="SMART" id="SM00382">
    <property type="entry name" value="AAA"/>
    <property type="match status" value="1"/>
</dbReference>
<comment type="caution">
    <text evidence="12">The sequence shown here is derived from an EMBL/GenBank/DDBJ whole genome shotgun (WGS) entry which is preliminary data.</text>
</comment>
<dbReference type="InterPro" id="IPR027417">
    <property type="entry name" value="P-loop_NTPase"/>
</dbReference>
<keyword evidence="13" id="KW-1185">Reference proteome</keyword>
<keyword evidence="6 12" id="KW-0067">ATP-binding</keyword>
<keyword evidence="3" id="KW-1003">Cell membrane</keyword>
<evidence type="ECO:0000256" key="1">
    <source>
        <dbReference type="ARBA" id="ARBA00004651"/>
    </source>
</evidence>
<dbReference type="GO" id="GO:0016887">
    <property type="term" value="F:ATP hydrolysis activity"/>
    <property type="evidence" value="ECO:0007669"/>
    <property type="project" value="InterPro"/>
</dbReference>
<dbReference type="GO" id="GO:0005524">
    <property type="term" value="F:ATP binding"/>
    <property type="evidence" value="ECO:0007669"/>
    <property type="project" value="UniProtKB-KW"/>
</dbReference>
<feature type="transmembrane region" description="Helical" evidence="9">
    <location>
        <begin position="281"/>
        <end position="301"/>
    </location>
</feature>
<feature type="domain" description="ABC transmembrane type-1" evidence="11">
    <location>
        <begin position="21"/>
        <end position="304"/>
    </location>
</feature>
<dbReference type="RefSeq" id="WP_188881057.1">
    <property type="nucleotide sequence ID" value="NZ_BMOY01000006.1"/>
</dbReference>
<evidence type="ECO:0000256" key="4">
    <source>
        <dbReference type="ARBA" id="ARBA00022692"/>
    </source>
</evidence>
<dbReference type="Proteomes" id="UP000637695">
    <property type="component" value="Unassembled WGS sequence"/>
</dbReference>
<accession>A0A917NHZ3</accession>
<evidence type="ECO:0000313" key="12">
    <source>
        <dbReference type="EMBL" id="GGI99388.1"/>
    </source>
</evidence>
<dbReference type="SUPFAM" id="SSF90123">
    <property type="entry name" value="ABC transporter transmembrane region"/>
    <property type="match status" value="1"/>
</dbReference>
<feature type="transmembrane region" description="Helical" evidence="9">
    <location>
        <begin position="145"/>
        <end position="176"/>
    </location>
</feature>
<dbReference type="FunFam" id="3.40.50.300:FF:000221">
    <property type="entry name" value="Multidrug ABC transporter ATP-binding protein"/>
    <property type="match status" value="1"/>
</dbReference>
<dbReference type="PROSITE" id="PS50893">
    <property type="entry name" value="ABC_TRANSPORTER_2"/>
    <property type="match status" value="1"/>
</dbReference>
<feature type="transmembrane region" description="Helical" evidence="9">
    <location>
        <begin position="249"/>
        <end position="269"/>
    </location>
</feature>
<dbReference type="InterPro" id="IPR039421">
    <property type="entry name" value="Type_1_exporter"/>
</dbReference>
<dbReference type="PROSITE" id="PS50929">
    <property type="entry name" value="ABC_TM1F"/>
    <property type="match status" value="1"/>
</dbReference>
<dbReference type="FunFam" id="1.20.1560.10:FF:000011">
    <property type="entry name" value="Multidrug ABC transporter ATP-binding protein"/>
    <property type="match status" value="1"/>
</dbReference>
<evidence type="ECO:0000256" key="8">
    <source>
        <dbReference type="ARBA" id="ARBA00023136"/>
    </source>
</evidence>
<dbReference type="PROSITE" id="PS00211">
    <property type="entry name" value="ABC_TRANSPORTER_1"/>
    <property type="match status" value="1"/>
</dbReference>
<keyword evidence="5" id="KW-0547">Nucleotide-binding</keyword>
<keyword evidence="8 9" id="KW-0472">Membrane</keyword>
<dbReference type="Pfam" id="PF00664">
    <property type="entry name" value="ABC_membrane"/>
    <property type="match status" value="1"/>
</dbReference>
<dbReference type="GO" id="GO:0005886">
    <property type="term" value="C:plasma membrane"/>
    <property type="evidence" value="ECO:0007669"/>
    <property type="project" value="UniProtKB-SubCell"/>
</dbReference>
<dbReference type="PANTHER" id="PTHR43394:SF1">
    <property type="entry name" value="ATP-BINDING CASSETTE SUB-FAMILY B MEMBER 10, MITOCHONDRIAL"/>
    <property type="match status" value="1"/>
</dbReference>
<feature type="transmembrane region" description="Helical" evidence="9">
    <location>
        <begin position="57"/>
        <end position="81"/>
    </location>
</feature>
<evidence type="ECO:0000256" key="2">
    <source>
        <dbReference type="ARBA" id="ARBA00022448"/>
    </source>
</evidence>